<dbReference type="VEuPathDB" id="TriTrypDB:TcIL3000_0_29670"/>
<keyword evidence="3" id="KW-1185">Reference proteome</keyword>
<proteinExistence type="predicted"/>
<name>F9W4F6_TRYCI</name>
<accession>F9W4F6</accession>
<evidence type="ECO:0000313" key="2">
    <source>
        <dbReference type="EMBL" id="CCD12047.1"/>
    </source>
</evidence>
<dbReference type="Proteomes" id="UP000000702">
    <property type="component" value="Unassembled WGS sequence"/>
</dbReference>
<protein>
    <submittedName>
        <fullName evidence="2">WGS project CAEQ00000000 data, annotated contig 1177</fullName>
    </submittedName>
</protein>
<evidence type="ECO:0000313" key="3">
    <source>
        <dbReference type="Proteomes" id="UP000000702"/>
    </source>
</evidence>
<dbReference type="AlphaFoldDB" id="F9W4F6"/>
<organism evidence="2 3">
    <name type="scientific">Trypanosoma congolense (strain IL3000)</name>
    <dbReference type="NCBI Taxonomy" id="1068625"/>
    <lineage>
        <taxon>Eukaryota</taxon>
        <taxon>Discoba</taxon>
        <taxon>Euglenozoa</taxon>
        <taxon>Kinetoplastea</taxon>
        <taxon>Metakinetoplastina</taxon>
        <taxon>Trypanosomatida</taxon>
        <taxon>Trypanosomatidae</taxon>
        <taxon>Trypanosoma</taxon>
        <taxon>Nannomonas</taxon>
    </lineage>
</organism>
<feature type="region of interest" description="Disordered" evidence="1">
    <location>
        <begin position="58"/>
        <end position="88"/>
    </location>
</feature>
<gene>
    <name evidence="2" type="ORF">TCIL3000_0_29670</name>
</gene>
<reference evidence="3" key="1">
    <citation type="submission" date="2011-07" db="EMBL/GenBank/DDBJ databases">
        <title>Divergent evolution of antigenic variation in African trypanosomes.</title>
        <authorList>
            <person name="Jackson A.P."/>
            <person name="Berry A."/>
            <person name="Allison H.C."/>
            <person name="Burton P."/>
            <person name="Anderson J."/>
            <person name="Aslett M."/>
            <person name="Brown R."/>
            <person name="Corton N."/>
            <person name="Harris D."/>
            <person name="Hauser H."/>
            <person name="Gamble J."/>
            <person name="Gilderthorp R."/>
            <person name="McQuillan J."/>
            <person name="Quail M.A."/>
            <person name="Sanders M."/>
            <person name="Van Tonder A."/>
            <person name="Ginger M.L."/>
            <person name="Donelson J.E."/>
            <person name="Field M.C."/>
            <person name="Barry J.D."/>
            <person name="Berriman M."/>
            <person name="Hertz-Fowler C."/>
        </authorList>
    </citation>
    <scope>NUCLEOTIDE SEQUENCE [LARGE SCALE GENOMIC DNA]</scope>
    <source>
        <strain evidence="3">IL3000</strain>
    </source>
</reference>
<reference evidence="2 3" key="2">
    <citation type="journal article" date="2012" name="Proc. Natl. Acad. Sci. U.S.A.">
        <title>Antigenic diversity is generated by distinct evolutionary mechanisms in African trypanosome species.</title>
        <authorList>
            <person name="Jackson A.P."/>
            <person name="Berry A."/>
            <person name="Aslett M."/>
            <person name="Allison H.C."/>
            <person name="Burton P."/>
            <person name="Vavrova-Anderson J."/>
            <person name="Brown R."/>
            <person name="Browne H."/>
            <person name="Corton N."/>
            <person name="Hauser H."/>
            <person name="Gamble J."/>
            <person name="Gilderthorp R."/>
            <person name="Marcello L."/>
            <person name="McQuillan J."/>
            <person name="Otto T.D."/>
            <person name="Quail M.A."/>
            <person name="Sanders M.J."/>
            <person name="van Tonder A."/>
            <person name="Ginger M.L."/>
            <person name="Field M.C."/>
            <person name="Barry J.D."/>
            <person name="Hertz-Fowler C."/>
            <person name="Berriman M."/>
        </authorList>
    </citation>
    <scope>NUCLEOTIDE SEQUENCE [LARGE SCALE GENOMIC DNA]</scope>
    <source>
        <strain evidence="2 3">IL3000</strain>
    </source>
</reference>
<evidence type="ECO:0000256" key="1">
    <source>
        <dbReference type="SAM" id="MobiDB-lite"/>
    </source>
</evidence>
<sequence length="154" mass="17204">MGPEPCSISPLISSSGRQTSVLLRPHVQENNNNNTHLHQTAGDTASCASALALAPRCNGQHNSTGQHKTNRHASPFDGTQTQKWQSARGKNIKTIKFQIKTNEQQFPAIRKSNLLQCMPPWGNLKNNNNFSTKSIRRPGCFKPTFRFKHIFRGI</sequence>
<dbReference type="EMBL" id="CAEQ01000549">
    <property type="protein sequence ID" value="CCD12047.1"/>
    <property type="molecule type" value="Genomic_DNA"/>
</dbReference>
<comment type="caution">
    <text evidence="2">The sequence shown here is derived from an EMBL/GenBank/DDBJ whole genome shotgun (WGS) entry which is preliminary data.</text>
</comment>